<evidence type="ECO:0000313" key="3">
    <source>
        <dbReference type="Proteomes" id="UP000245212"/>
    </source>
</evidence>
<dbReference type="PANTHER" id="PTHR21198:SF7">
    <property type="entry name" value="ASPARTATE-GLUTAMATE RACEMASE FAMILY"/>
    <property type="match status" value="1"/>
</dbReference>
<dbReference type="Proteomes" id="UP000245212">
    <property type="component" value="Unassembled WGS sequence"/>
</dbReference>
<dbReference type="SUPFAM" id="SSF53681">
    <property type="entry name" value="Aspartate/glutamate racemase"/>
    <property type="match status" value="2"/>
</dbReference>
<reference evidence="3" key="1">
    <citation type="submission" date="2018-05" db="EMBL/GenBank/DDBJ databases">
        <authorList>
            <person name="Li Y."/>
        </authorList>
    </citation>
    <scope>NUCLEOTIDE SEQUENCE [LARGE SCALE GENOMIC DNA]</scope>
    <source>
        <strain evidence="3">3d-2-2</strain>
    </source>
</reference>
<accession>A0A2V1JU60</accession>
<name>A0A2V1JU60_9BURK</name>
<dbReference type="GO" id="GO:0047661">
    <property type="term" value="F:amino-acid racemase activity"/>
    <property type="evidence" value="ECO:0007669"/>
    <property type="project" value="InterPro"/>
</dbReference>
<dbReference type="EMBL" id="QETA01000007">
    <property type="protein sequence ID" value="PWF21436.1"/>
    <property type="molecule type" value="Genomic_DNA"/>
</dbReference>
<dbReference type="InterPro" id="IPR001920">
    <property type="entry name" value="Asp/Glu_race"/>
</dbReference>
<dbReference type="InterPro" id="IPR015942">
    <property type="entry name" value="Asp/Glu/hydantoin_racemase"/>
</dbReference>
<keyword evidence="1" id="KW-0413">Isomerase</keyword>
<organism evidence="2 3">
    <name type="scientific">Corticimicrobacter populi</name>
    <dbReference type="NCBI Taxonomy" id="2175229"/>
    <lineage>
        <taxon>Bacteria</taxon>
        <taxon>Pseudomonadati</taxon>
        <taxon>Pseudomonadota</taxon>
        <taxon>Betaproteobacteria</taxon>
        <taxon>Burkholderiales</taxon>
        <taxon>Alcaligenaceae</taxon>
        <taxon>Corticimicrobacter</taxon>
    </lineage>
</organism>
<evidence type="ECO:0000313" key="2">
    <source>
        <dbReference type="EMBL" id="PWF21436.1"/>
    </source>
</evidence>
<dbReference type="AlphaFoldDB" id="A0A2V1JU60"/>
<sequence length="286" mass="29766">MPSDLTIAASVGAVAPAFRLGVLGGMGPLATVDFMHKLVLATPARIDQEHVPAVVWNVPQIADRQQAIAGTGPSPLPQLLEGVAQLNRAGATLIVIPCNTVHHWIEPLRAASAVPFLHIVDATLEALVRSGAGAGLSFSVNAAVVADRAVAGPSSSDDVDAQPTEAAGPTRIGLIATQGALQTRLYQDRLVQHGYEVLENTVEELDTLFTPGCYAIKRNALDDGALLLEAAAQALVDRGAQRLVLACTEVPLALAHGRSALLAHSVDPNQALAEAVAARWLALREA</sequence>
<dbReference type="PANTHER" id="PTHR21198">
    <property type="entry name" value="GLUTAMATE RACEMASE"/>
    <property type="match status" value="1"/>
</dbReference>
<gene>
    <name evidence="2" type="ORF">DD235_14240</name>
</gene>
<dbReference type="RefSeq" id="WP_109062780.1">
    <property type="nucleotide sequence ID" value="NZ_QETA01000007.1"/>
</dbReference>
<protein>
    <submittedName>
        <fullName evidence="2">Aspartate racemase</fullName>
    </submittedName>
</protein>
<dbReference type="Pfam" id="PF01177">
    <property type="entry name" value="Asp_Glu_race"/>
    <property type="match status" value="2"/>
</dbReference>
<dbReference type="Gene3D" id="3.40.50.1860">
    <property type="match status" value="2"/>
</dbReference>
<comment type="caution">
    <text evidence="2">The sequence shown here is derived from an EMBL/GenBank/DDBJ whole genome shotgun (WGS) entry which is preliminary data.</text>
</comment>
<keyword evidence="3" id="KW-1185">Reference proteome</keyword>
<proteinExistence type="predicted"/>
<evidence type="ECO:0000256" key="1">
    <source>
        <dbReference type="ARBA" id="ARBA00023235"/>
    </source>
</evidence>